<evidence type="ECO:0000313" key="3">
    <source>
        <dbReference type="EMBL" id="XBG60535.1"/>
    </source>
</evidence>
<evidence type="ECO:0000259" key="2">
    <source>
        <dbReference type="Pfam" id="PF19335"/>
    </source>
</evidence>
<dbReference type="GO" id="GO:0046872">
    <property type="term" value="F:metal ion binding"/>
    <property type="evidence" value="ECO:0007669"/>
    <property type="project" value="InterPro"/>
</dbReference>
<gene>
    <name evidence="3" type="ORF">ABGB03_11780</name>
</gene>
<dbReference type="AlphaFoldDB" id="A0AAU7BQF2"/>
<reference evidence="3" key="1">
    <citation type="submission" date="2024-05" db="EMBL/GenBank/DDBJ databases">
        <title>Pontimicrobium maritimus sp. nov., isolated form sea water.</title>
        <authorList>
            <person name="Muhammad N."/>
            <person name="Vuong T.Q."/>
            <person name="Han H.L."/>
            <person name="Kim S.-G."/>
        </authorList>
    </citation>
    <scope>NUCLEOTIDE SEQUENCE</scope>
    <source>
        <strain evidence="3">SW4</strain>
    </source>
</reference>
<name>A0AAU7BQF2_9FLAO</name>
<keyword evidence="1" id="KW-0732">Signal</keyword>
<accession>A0AAU7BQF2</accession>
<dbReference type="PROSITE" id="PS51257">
    <property type="entry name" value="PROKAR_LIPOPROTEIN"/>
    <property type="match status" value="1"/>
</dbReference>
<organism evidence="3">
    <name type="scientific">Pontimicrobium sp. SW4</name>
    <dbReference type="NCBI Taxonomy" id="3153519"/>
    <lineage>
        <taxon>Bacteria</taxon>
        <taxon>Pseudomonadati</taxon>
        <taxon>Bacteroidota</taxon>
        <taxon>Flavobacteriia</taxon>
        <taxon>Flavobacteriales</taxon>
        <taxon>Flavobacteriaceae</taxon>
        <taxon>Pontimicrobium</taxon>
    </lineage>
</organism>
<sequence>MKKTLLILALMLSASTVLVSCKGEKKENNEEIEMTESHAADNADMAMNDVYQCPMDCEEGKTYDKEGNCPVCKMALKKVEGDNDEGDSEDHDDD</sequence>
<protein>
    <submittedName>
        <fullName evidence="3">Heavy metal-binding domain-containing protein</fullName>
    </submittedName>
</protein>
<dbReference type="RefSeq" id="WP_347922765.1">
    <property type="nucleotide sequence ID" value="NZ_CP157199.1"/>
</dbReference>
<dbReference type="EMBL" id="CP157199">
    <property type="protein sequence ID" value="XBG60535.1"/>
    <property type="molecule type" value="Genomic_DNA"/>
</dbReference>
<feature type="domain" description="Heavy metal binding" evidence="2">
    <location>
        <begin position="50"/>
        <end position="79"/>
    </location>
</feature>
<feature type="chain" id="PRO_5043436725" evidence="1">
    <location>
        <begin position="20"/>
        <end position="94"/>
    </location>
</feature>
<proteinExistence type="predicted"/>
<feature type="signal peptide" evidence="1">
    <location>
        <begin position="1"/>
        <end position="19"/>
    </location>
</feature>
<evidence type="ECO:0000256" key="1">
    <source>
        <dbReference type="SAM" id="SignalP"/>
    </source>
</evidence>
<dbReference type="Pfam" id="PF19335">
    <property type="entry name" value="HMBD"/>
    <property type="match status" value="1"/>
</dbReference>
<dbReference type="InterPro" id="IPR045800">
    <property type="entry name" value="HMBD"/>
</dbReference>